<comment type="subcellular location">
    <subcellularLocation>
        <location evidence="1 17">Cell inner membrane</location>
        <topology evidence="1 17">Peripheral membrane protein</topology>
        <orientation evidence="1 17">Cytoplasmic side</orientation>
    </subcellularLocation>
</comment>
<dbReference type="HAMAP" id="MF_00521">
    <property type="entry name" value="KDO_kinase"/>
    <property type="match status" value="1"/>
</dbReference>
<evidence type="ECO:0000256" key="9">
    <source>
        <dbReference type="ARBA" id="ARBA00022777"/>
    </source>
</evidence>
<comment type="catalytic activity">
    <reaction evidence="15">
        <text>L-threonyl-[protein] + ATP = O-phospho-L-threonyl-[protein] + ADP + H(+)</text>
        <dbReference type="Rhea" id="RHEA:46608"/>
        <dbReference type="Rhea" id="RHEA-COMP:11060"/>
        <dbReference type="Rhea" id="RHEA-COMP:11605"/>
        <dbReference type="ChEBI" id="CHEBI:15378"/>
        <dbReference type="ChEBI" id="CHEBI:30013"/>
        <dbReference type="ChEBI" id="CHEBI:30616"/>
        <dbReference type="ChEBI" id="CHEBI:61977"/>
        <dbReference type="ChEBI" id="CHEBI:456216"/>
        <dbReference type="EC" id="2.7.11.1"/>
    </reaction>
</comment>
<evidence type="ECO:0000256" key="16">
    <source>
        <dbReference type="ARBA" id="ARBA00048679"/>
    </source>
</evidence>
<dbReference type="InterPro" id="IPR011009">
    <property type="entry name" value="Kinase-like_dom_sf"/>
</dbReference>
<comment type="pathway">
    <text evidence="2 17">Bacterial outer membrane biogenesis; LPS core biosynthesis.</text>
</comment>
<comment type="catalytic activity">
    <reaction evidence="14 17">
        <text>an alpha-Kdo-(2-&gt;6)-lipid IVA + ATP = a 4-O-phospho-alpha-Kdo-(2-&gt;6)-lipid IVA + ADP + H(+)</text>
        <dbReference type="Rhea" id="RHEA:74271"/>
        <dbReference type="ChEBI" id="CHEBI:15378"/>
        <dbReference type="ChEBI" id="CHEBI:30616"/>
        <dbReference type="ChEBI" id="CHEBI:176428"/>
        <dbReference type="ChEBI" id="CHEBI:193140"/>
        <dbReference type="ChEBI" id="CHEBI:456216"/>
        <dbReference type="EC" id="2.7.1.166"/>
    </reaction>
</comment>
<protein>
    <recommendedName>
        <fullName evidence="13 17">3-deoxy-D-manno-octulosonic acid kinase</fullName>
        <shortName evidence="17">Kdo kinase</shortName>
        <ecNumber evidence="17">2.7.1.166</ecNumber>
    </recommendedName>
</protein>
<dbReference type="EMBL" id="CP095346">
    <property type="protein sequence ID" value="XAG72897.1"/>
    <property type="molecule type" value="Genomic_DNA"/>
</dbReference>
<evidence type="ECO:0000256" key="13">
    <source>
        <dbReference type="ARBA" id="ARBA00029511"/>
    </source>
</evidence>
<dbReference type="GO" id="GO:0005829">
    <property type="term" value="C:cytosol"/>
    <property type="evidence" value="ECO:0007669"/>
    <property type="project" value="TreeGrafter"/>
</dbReference>
<name>A0AAU6UFH2_UNCXX</name>
<evidence type="ECO:0000256" key="7">
    <source>
        <dbReference type="ARBA" id="ARBA00022679"/>
    </source>
</evidence>
<keyword evidence="7 17" id="KW-0808">Transferase</keyword>
<accession>A0AAU6UFH2</accession>
<evidence type="ECO:0000256" key="10">
    <source>
        <dbReference type="ARBA" id="ARBA00022840"/>
    </source>
</evidence>
<dbReference type="GO" id="GO:0009244">
    <property type="term" value="P:lipopolysaccharide core region biosynthetic process"/>
    <property type="evidence" value="ECO:0007669"/>
    <property type="project" value="UniProtKB-UniRule"/>
</dbReference>
<dbReference type="Gene3D" id="1.10.510.10">
    <property type="entry name" value="Transferase(Phosphotransferase) domain 1"/>
    <property type="match status" value="1"/>
</dbReference>
<dbReference type="NCBIfam" id="NF002475">
    <property type="entry name" value="PRK01723.1"/>
    <property type="match status" value="1"/>
</dbReference>
<dbReference type="PANTHER" id="PTHR12209">
    <property type="entry name" value="NON-SPECIFIC SERINE/THREONINE PROTEIN KINASE"/>
    <property type="match status" value="1"/>
</dbReference>
<evidence type="ECO:0000256" key="17">
    <source>
        <dbReference type="HAMAP-Rule" id="MF_00521"/>
    </source>
</evidence>
<feature type="active site" evidence="17">
    <location>
        <position position="167"/>
    </location>
</feature>
<evidence type="ECO:0000256" key="8">
    <source>
        <dbReference type="ARBA" id="ARBA00022741"/>
    </source>
</evidence>
<keyword evidence="10 17" id="KW-0067">ATP-binding</keyword>
<evidence type="ECO:0000256" key="14">
    <source>
        <dbReference type="ARBA" id="ARBA00034417"/>
    </source>
</evidence>
<keyword evidence="8 17" id="KW-0547">Nucleotide-binding</keyword>
<evidence type="ECO:0000256" key="6">
    <source>
        <dbReference type="ARBA" id="ARBA00022519"/>
    </source>
</evidence>
<dbReference type="GO" id="GO:0005886">
    <property type="term" value="C:plasma membrane"/>
    <property type="evidence" value="ECO:0007669"/>
    <property type="project" value="UniProtKB-SubCell"/>
</dbReference>
<evidence type="ECO:0000256" key="4">
    <source>
        <dbReference type="ARBA" id="ARBA00010630"/>
    </source>
</evidence>
<evidence type="ECO:0000313" key="18">
    <source>
        <dbReference type="EMBL" id="XAG72897.1"/>
    </source>
</evidence>
<dbReference type="GO" id="GO:0004674">
    <property type="term" value="F:protein serine/threonine kinase activity"/>
    <property type="evidence" value="ECO:0007669"/>
    <property type="project" value="UniProtKB-EC"/>
</dbReference>
<comment type="catalytic activity">
    <reaction evidence="16">
        <text>L-seryl-[protein] + ATP = O-phospho-L-seryl-[protein] + ADP + H(+)</text>
        <dbReference type="Rhea" id="RHEA:17989"/>
        <dbReference type="Rhea" id="RHEA-COMP:9863"/>
        <dbReference type="Rhea" id="RHEA-COMP:11604"/>
        <dbReference type="ChEBI" id="CHEBI:15378"/>
        <dbReference type="ChEBI" id="CHEBI:29999"/>
        <dbReference type="ChEBI" id="CHEBI:30616"/>
        <dbReference type="ChEBI" id="CHEBI:83421"/>
        <dbReference type="ChEBI" id="CHEBI:456216"/>
        <dbReference type="EC" id="2.7.11.1"/>
    </reaction>
</comment>
<evidence type="ECO:0000256" key="12">
    <source>
        <dbReference type="ARBA" id="ARBA00023136"/>
    </source>
</evidence>
<keyword evidence="11 17" id="KW-0448">Lipopolysaccharide biosynthesis</keyword>
<gene>
    <name evidence="17" type="primary">kdkA</name>
    <name evidence="18" type="ORF">MRN42_13475</name>
</gene>
<organism evidence="18">
    <name type="scientific">bacterium 19NY04SH03</name>
    <dbReference type="NCBI Taxonomy" id="2920647"/>
    <lineage>
        <taxon>Bacteria</taxon>
    </lineage>
</organism>
<evidence type="ECO:0000256" key="2">
    <source>
        <dbReference type="ARBA" id="ARBA00004713"/>
    </source>
</evidence>
<sequence length="241" mass="28210">MFIEQQTNNTTYWYNPKLLIEPVEQAFYLSFWDNQQAIIGSARGRGTTWFLKGQQASFALRHYYRGGLLGRWIKDHYCFTGWQNTRAYQELHLLAWLRQHGVNVPAPVAAKVERHGLTYQADILVQKLDNAQDLVAILAENQLQPNQFKCIGQEIRKMHDAGVNHTDLNIHNILIDREQRVWIIDFDKCQRQKGDAWKASNLNRLQRSFAKEHRLGNIIYTDQQWQAILIGYECDLNHTTS</sequence>
<keyword evidence="9 17" id="KW-0418">Kinase</keyword>
<evidence type="ECO:0000256" key="15">
    <source>
        <dbReference type="ARBA" id="ARBA00047899"/>
    </source>
</evidence>
<proteinExistence type="inferred from homology"/>
<keyword evidence="12 17" id="KW-0472">Membrane</keyword>
<keyword evidence="5 17" id="KW-1003">Cell membrane</keyword>
<comment type="similarity">
    <text evidence="4">Belongs to the protein kinase superfamily. BUD32 family.</text>
</comment>
<dbReference type="EC" id="2.7.1.166" evidence="17"/>
<evidence type="ECO:0000256" key="5">
    <source>
        <dbReference type="ARBA" id="ARBA00022475"/>
    </source>
</evidence>
<evidence type="ECO:0000256" key="11">
    <source>
        <dbReference type="ARBA" id="ARBA00022985"/>
    </source>
</evidence>
<dbReference type="InterPro" id="IPR022826">
    <property type="entry name" value="KDO_kinase"/>
</dbReference>
<dbReference type="GO" id="GO:0005524">
    <property type="term" value="F:ATP binding"/>
    <property type="evidence" value="ECO:0007669"/>
    <property type="project" value="UniProtKB-UniRule"/>
</dbReference>
<dbReference type="AlphaFoldDB" id="A0AAU6UFH2"/>
<comment type="function">
    <text evidence="17">Catalyzes the ATP-dependent phosphorylation of the 3-deoxy-D-manno-octulosonic acid (Kdo) residue in Kdo-lipid IV(A) at the 4-OH position.</text>
</comment>
<keyword evidence="6 17" id="KW-0997">Cell inner membrane</keyword>
<comment type="similarity">
    <text evidence="3 17">Belongs to the protein kinase superfamily. KdkA/RfaP family.</text>
</comment>
<dbReference type="Pfam" id="PF06293">
    <property type="entry name" value="Kdo"/>
    <property type="match status" value="1"/>
</dbReference>
<dbReference type="PANTHER" id="PTHR12209:SF0">
    <property type="entry name" value="EKC_KEOPS COMPLEX SUBUNIT TP53RK"/>
    <property type="match status" value="1"/>
</dbReference>
<reference evidence="18" key="1">
    <citation type="submission" date="2022-03" db="EMBL/GenBank/DDBJ databases">
        <title>Sea Food Isolates.</title>
        <authorList>
            <person name="Li c."/>
        </authorList>
    </citation>
    <scope>NUCLEOTIDE SEQUENCE</scope>
    <source>
        <strain evidence="18">19NY04SH03</strain>
    </source>
</reference>
<evidence type="ECO:0000256" key="1">
    <source>
        <dbReference type="ARBA" id="ARBA00004515"/>
    </source>
</evidence>
<dbReference type="SUPFAM" id="SSF56112">
    <property type="entry name" value="Protein kinase-like (PK-like)"/>
    <property type="match status" value="1"/>
</dbReference>
<evidence type="ECO:0000256" key="3">
    <source>
        <dbReference type="ARBA" id="ARBA00010327"/>
    </source>
</evidence>